<evidence type="ECO:0000313" key="2">
    <source>
        <dbReference type="EMBL" id="KRX47991.1"/>
    </source>
</evidence>
<protein>
    <submittedName>
        <fullName evidence="2">Uncharacterized protein</fullName>
    </submittedName>
</protein>
<dbReference type="EMBL" id="JYDJ01000035">
    <property type="protein sequence ID" value="KRX47991.1"/>
    <property type="molecule type" value="Genomic_DNA"/>
</dbReference>
<feature type="compositionally biased region" description="Polar residues" evidence="1">
    <location>
        <begin position="83"/>
        <end position="92"/>
    </location>
</feature>
<evidence type="ECO:0000313" key="3">
    <source>
        <dbReference type="Proteomes" id="UP000055048"/>
    </source>
</evidence>
<organism evidence="2 3">
    <name type="scientific">Trichinella murrelli</name>
    <dbReference type="NCBI Taxonomy" id="144512"/>
    <lineage>
        <taxon>Eukaryota</taxon>
        <taxon>Metazoa</taxon>
        <taxon>Ecdysozoa</taxon>
        <taxon>Nematoda</taxon>
        <taxon>Enoplea</taxon>
        <taxon>Dorylaimia</taxon>
        <taxon>Trichinellida</taxon>
        <taxon>Trichinellidae</taxon>
        <taxon>Trichinella</taxon>
    </lineage>
</organism>
<comment type="caution">
    <text evidence="2">The sequence shown here is derived from an EMBL/GenBank/DDBJ whole genome shotgun (WGS) entry which is preliminary data.</text>
</comment>
<name>A0A0V0UB29_9BILA</name>
<proteinExistence type="predicted"/>
<gene>
    <name evidence="2" type="ORF">T05_12911</name>
</gene>
<accession>A0A0V0UB29</accession>
<keyword evidence="3" id="KW-1185">Reference proteome</keyword>
<feature type="compositionally biased region" description="Basic residues" evidence="1">
    <location>
        <begin position="95"/>
        <end position="109"/>
    </location>
</feature>
<dbReference type="Proteomes" id="UP000055048">
    <property type="component" value="Unassembled WGS sequence"/>
</dbReference>
<sequence length="109" mass="12159">LKNIIKSSADFDTSDFDRNLILTDRLTNNKDDRQSLAFCLLSVAVWIGVGRENVVDPDRPDWMVKHEASRLQASEASASSSSTTGVAEQFENSKSKKTTSKKKSHRSKK</sequence>
<evidence type="ECO:0000256" key="1">
    <source>
        <dbReference type="SAM" id="MobiDB-lite"/>
    </source>
</evidence>
<feature type="compositionally biased region" description="Low complexity" evidence="1">
    <location>
        <begin position="70"/>
        <end position="82"/>
    </location>
</feature>
<feature type="non-terminal residue" evidence="2">
    <location>
        <position position="1"/>
    </location>
</feature>
<dbReference type="OrthoDB" id="10602812at2759"/>
<feature type="region of interest" description="Disordered" evidence="1">
    <location>
        <begin position="67"/>
        <end position="109"/>
    </location>
</feature>
<feature type="non-terminal residue" evidence="2">
    <location>
        <position position="109"/>
    </location>
</feature>
<reference evidence="2 3" key="1">
    <citation type="submission" date="2015-01" db="EMBL/GenBank/DDBJ databases">
        <title>Evolution of Trichinella species and genotypes.</title>
        <authorList>
            <person name="Korhonen P.K."/>
            <person name="Edoardo P."/>
            <person name="Giuseppe L.R."/>
            <person name="Gasser R.B."/>
        </authorList>
    </citation>
    <scope>NUCLEOTIDE SEQUENCE [LARGE SCALE GENOMIC DNA]</scope>
    <source>
        <strain evidence="2">ISS417</strain>
    </source>
</reference>
<dbReference type="AlphaFoldDB" id="A0A0V0UB29"/>